<proteinExistence type="inferred from homology"/>
<comment type="subcellular location">
    <subcellularLocation>
        <location evidence="1">Golgi apparatus membrane</location>
        <topology evidence="1">Single-pass type II membrane protein</topology>
    </subcellularLocation>
</comment>
<dbReference type="GO" id="GO:0000139">
    <property type="term" value="C:Golgi membrane"/>
    <property type="evidence" value="ECO:0007669"/>
    <property type="project" value="UniProtKB-SubCell"/>
</dbReference>
<accession>A0AAE0Y983</accession>
<keyword evidence="7" id="KW-0333">Golgi apparatus</keyword>
<evidence type="ECO:0000256" key="2">
    <source>
        <dbReference type="ARBA" id="ARBA00008124"/>
    </source>
</evidence>
<keyword evidence="4 10" id="KW-0812">Transmembrane</keyword>
<evidence type="ECO:0000256" key="9">
    <source>
        <dbReference type="ARBA" id="ARBA00023180"/>
    </source>
</evidence>
<protein>
    <submittedName>
        <fullName evidence="11">Uncharacterized protein</fullName>
    </submittedName>
</protein>
<dbReference type="Pfam" id="PF06990">
    <property type="entry name" value="Gal-3-0_sulfotr"/>
    <property type="match status" value="1"/>
</dbReference>
<keyword evidence="8 10" id="KW-0472">Membrane</keyword>
<organism evidence="11 12">
    <name type="scientific">Elysia crispata</name>
    <name type="common">lettuce slug</name>
    <dbReference type="NCBI Taxonomy" id="231223"/>
    <lineage>
        <taxon>Eukaryota</taxon>
        <taxon>Metazoa</taxon>
        <taxon>Spiralia</taxon>
        <taxon>Lophotrochozoa</taxon>
        <taxon>Mollusca</taxon>
        <taxon>Gastropoda</taxon>
        <taxon>Heterobranchia</taxon>
        <taxon>Euthyneura</taxon>
        <taxon>Panpulmonata</taxon>
        <taxon>Sacoglossa</taxon>
        <taxon>Placobranchoidea</taxon>
        <taxon>Plakobranchidae</taxon>
        <taxon>Elysia</taxon>
    </lineage>
</organism>
<evidence type="ECO:0000313" key="11">
    <source>
        <dbReference type="EMBL" id="KAK3737593.1"/>
    </source>
</evidence>
<feature type="transmembrane region" description="Helical" evidence="10">
    <location>
        <begin position="7"/>
        <end position="27"/>
    </location>
</feature>
<sequence>MSHRLRFLIYPVVTLMSTSLILFLNLGKEAIFSRSVMFEARREDFLPEIQQVVFLKVHKAASSTVQNILLRFAMTRKLSVLLPYTGTIINEEGFSISPSTVLPHPEGKRKFDILCNHVVYNEQELSKYFPDDAIRVAILREPMAQALSSLIYYSTTYCKDGNRKGLRKYPADPVNGFLRHPEDFQVKFANPSTSYINNRMSLDLGFDSHDLDNSKNNKTKIDLFIKTIEKQLDFVLIFEYFDESVVLLRRYFRWSMKDILYIKLNERKPNTSSPFERKPNIIPAVMDTFRQFNRVDYELYEYFLPKFLRKIKSEPHFSEEVAAFKLIESKVARFCLSNDTNNVTIDIPANMWTNNFTVSKEECVVMMTPELPLVDFVRQEQLNRRRIYLRSKYTNRLQYRRY</sequence>
<comment type="similarity">
    <text evidence="2">Belongs to the galactose-3-O-sulfotransferase family.</text>
</comment>
<reference evidence="11" key="1">
    <citation type="journal article" date="2023" name="G3 (Bethesda)">
        <title>A reference genome for the long-term kleptoplast-retaining sea slug Elysia crispata morphotype clarki.</title>
        <authorList>
            <person name="Eastman K.E."/>
            <person name="Pendleton A.L."/>
            <person name="Shaikh M.A."/>
            <person name="Suttiyut T."/>
            <person name="Ogas R."/>
            <person name="Tomko P."/>
            <person name="Gavelis G."/>
            <person name="Widhalm J.R."/>
            <person name="Wisecaver J.H."/>
        </authorList>
    </citation>
    <scope>NUCLEOTIDE SEQUENCE</scope>
    <source>
        <strain evidence="11">ECLA1</strain>
    </source>
</reference>
<evidence type="ECO:0000256" key="10">
    <source>
        <dbReference type="SAM" id="Phobius"/>
    </source>
</evidence>
<evidence type="ECO:0000256" key="3">
    <source>
        <dbReference type="ARBA" id="ARBA00022679"/>
    </source>
</evidence>
<dbReference type="PANTHER" id="PTHR14647">
    <property type="entry name" value="GALACTOSE-3-O-SULFOTRANSFERASE"/>
    <property type="match status" value="1"/>
</dbReference>
<evidence type="ECO:0000256" key="4">
    <source>
        <dbReference type="ARBA" id="ARBA00022692"/>
    </source>
</evidence>
<evidence type="ECO:0000256" key="1">
    <source>
        <dbReference type="ARBA" id="ARBA00004323"/>
    </source>
</evidence>
<evidence type="ECO:0000256" key="7">
    <source>
        <dbReference type="ARBA" id="ARBA00023034"/>
    </source>
</evidence>
<dbReference type="AlphaFoldDB" id="A0AAE0Y983"/>
<evidence type="ECO:0000313" key="12">
    <source>
        <dbReference type="Proteomes" id="UP001283361"/>
    </source>
</evidence>
<dbReference type="InterPro" id="IPR027417">
    <property type="entry name" value="P-loop_NTPase"/>
</dbReference>
<dbReference type="InterPro" id="IPR009729">
    <property type="entry name" value="Gal-3-0_sulfotransfrase"/>
</dbReference>
<keyword evidence="5" id="KW-0735">Signal-anchor</keyword>
<dbReference type="Gene3D" id="3.40.50.300">
    <property type="entry name" value="P-loop containing nucleotide triphosphate hydrolases"/>
    <property type="match status" value="1"/>
</dbReference>
<name>A0AAE0Y983_9GAST</name>
<dbReference type="Proteomes" id="UP001283361">
    <property type="component" value="Unassembled WGS sequence"/>
</dbReference>
<gene>
    <name evidence="11" type="ORF">RRG08_062220</name>
</gene>
<comment type="caution">
    <text evidence="11">The sequence shown here is derived from an EMBL/GenBank/DDBJ whole genome shotgun (WGS) entry which is preliminary data.</text>
</comment>
<keyword evidence="6 10" id="KW-1133">Transmembrane helix</keyword>
<keyword evidence="9" id="KW-0325">Glycoprotein</keyword>
<dbReference type="GO" id="GO:0009247">
    <property type="term" value="P:glycolipid biosynthetic process"/>
    <property type="evidence" value="ECO:0007669"/>
    <property type="project" value="InterPro"/>
</dbReference>
<evidence type="ECO:0000256" key="6">
    <source>
        <dbReference type="ARBA" id="ARBA00022989"/>
    </source>
</evidence>
<dbReference type="GO" id="GO:0001733">
    <property type="term" value="F:galactosylceramide sulfotransferase activity"/>
    <property type="evidence" value="ECO:0007669"/>
    <property type="project" value="InterPro"/>
</dbReference>
<keyword evidence="3" id="KW-0808">Transferase</keyword>
<dbReference type="PANTHER" id="PTHR14647:SF87">
    <property type="entry name" value="PUTATIVE-RELATED"/>
    <property type="match status" value="1"/>
</dbReference>
<evidence type="ECO:0000256" key="5">
    <source>
        <dbReference type="ARBA" id="ARBA00022968"/>
    </source>
</evidence>
<dbReference type="EMBL" id="JAWDGP010006640">
    <property type="protein sequence ID" value="KAK3737593.1"/>
    <property type="molecule type" value="Genomic_DNA"/>
</dbReference>
<evidence type="ECO:0000256" key="8">
    <source>
        <dbReference type="ARBA" id="ARBA00023136"/>
    </source>
</evidence>
<keyword evidence="12" id="KW-1185">Reference proteome</keyword>